<evidence type="ECO:0000313" key="7">
    <source>
        <dbReference type="Proteomes" id="UP000241890"/>
    </source>
</evidence>
<protein>
    <submittedName>
        <fullName evidence="6">12-oxophytodienoate reductase-like protein</fullName>
    </submittedName>
</protein>
<dbReference type="InParanoid" id="A0A2R5GDI5"/>
<gene>
    <name evidence="6" type="ORF">FCC1311_052342</name>
</gene>
<dbReference type="GO" id="GO:0016628">
    <property type="term" value="F:oxidoreductase activity, acting on the CH-CH group of donors, NAD or NADP as acceptor"/>
    <property type="evidence" value="ECO:0007669"/>
    <property type="project" value="UniProtKB-ARBA"/>
</dbReference>
<evidence type="ECO:0000256" key="3">
    <source>
        <dbReference type="ARBA" id="ARBA00023002"/>
    </source>
</evidence>
<dbReference type="InterPro" id="IPR001155">
    <property type="entry name" value="OxRdtase_FMN_N"/>
</dbReference>
<dbReference type="OrthoDB" id="432686at2759"/>
<keyword evidence="7" id="KW-1185">Reference proteome</keyword>
<proteinExistence type="inferred from homology"/>
<dbReference type="SUPFAM" id="SSF51395">
    <property type="entry name" value="FMN-linked oxidoreductases"/>
    <property type="match status" value="1"/>
</dbReference>
<organism evidence="6 7">
    <name type="scientific">Hondaea fermentalgiana</name>
    <dbReference type="NCBI Taxonomy" id="2315210"/>
    <lineage>
        <taxon>Eukaryota</taxon>
        <taxon>Sar</taxon>
        <taxon>Stramenopiles</taxon>
        <taxon>Bigyra</taxon>
        <taxon>Labyrinthulomycetes</taxon>
        <taxon>Thraustochytrida</taxon>
        <taxon>Thraustochytriidae</taxon>
        <taxon>Hondaea</taxon>
    </lineage>
</organism>
<keyword evidence="3" id="KW-0560">Oxidoreductase</keyword>
<evidence type="ECO:0000256" key="2">
    <source>
        <dbReference type="ARBA" id="ARBA00005979"/>
    </source>
</evidence>
<dbReference type="Proteomes" id="UP000241890">
    <property type="component" value="Unassembled WGS sequence"/>
</dbReference>
<dbReference type="Pfam" id="PF00724">
    <property type="entry name" value="Oxidored_FMN"/>
    <property type="match status" value="1"/>
</dbReference>
<name>A0A2R5GDI5_9STRA</name>
<evidence type="ECO:0000256" key="4">
    <source>
        <dbReference type="SAM" id="MobiDB-lite"/>
    </source>
</evidence>
<dbReference type="AlphaFoldDB" id="A0A2R5GDI5"/>
<comment type="caution">
    <text evidence="6">The sequence shown here is derived from an EMBL/GenBank/DDBJ whole genome shotgun (WGS) entry which is preliminary data.</text>
</comment>
<dbReference type="EMBL" id="BEYU01000052">
    <property type="protein sequence ID" value="GBG29012.1"/>
    <property type="molecule type" value="Genomic_DNA"/>
</dbReference>
<dbReference type="Gene3D" id="3.20.20.70">
    <property type="entry name" value="Aldolase class I"/>
    <property type="match status" value="1"/>
</dbReference>
<dbReference type="InterPro" id="IPR013785">
    <property type="entry name" value="Aldolase_TIM"/>
</dbReference>
<dbReference type="InterPro" id="IPR045247">
    <property type="entry name" value="Oye-like"/>
</dbReference>
<evidence type="ECO:0000256" key="1">
    <source>
        <dbReference type="ARBA" id="ARBA00001917"/>
    </source>
</evidence>
<feature type="domain" description="NADH:flavin oxidoreductase/NADH oxidase N-terminal" evidence="5">
    <location>
        <begin position="4"/>
        <end position="360"/>
    </location>
</feature>
<dbReference type="FunFam" id="3.20.20.70:FF:000059">
    <property type="entry name" value="N-ethylmaleimide reductase, FMN-linked"/>
    <property type="match status" value="1"/>
</dbReference>
<accession>A0A2R5GDI5</accession>
<reference evidence="6 7" key="1">
    <citation type="submission" date="2017-12" db="EMBL/GenBank/DDBJ databases">
        <title>Sequencing, de novo assembly and annotation of complete genome of a new Thraustochytrid species, strain FCC1311.</title>
        <authorList>
            <person name="Sedici K."/>
            <person name="Godart F."/>
            <person name="Aiese Cigliano R."/>
            <person name="Sanseverino W."/>
            <person name="Barakat M."/>
            <person name="Ortet P."/>
            <person name="Marechal E."/>
            <person name="Cagnac O."/>
            <person name="Amato A."/>
        </authorList>
    </citation>
    <scope>NUCLEOTIDE SEQUENCE [LARGE SCALE GENOMIC DNA]</scope>
</reference>
<sequence length="405" mass="45468">MSALFEGLQLGELRLKHRVVLAPLTRFRADRKTLVPTELMKEYYTQRATEGGLLITEATCISPEGLPDNNVPGIWTKEQTQGWKKIVDSVHAKGGLISVQLWHTGRMAHETMRDHPMADPERLPTVSASDVTAPGKTGGTLSGEIDTYSKPRPLREDEIPRLLEDYKRAARNAREAGFDAVELHAAHGYLIDQFLNDNTNKRSDKYGGSIENRCRLLREAVEAISEEMPLSRVGVRISPQFEGTMRFFGASDSNPLELYTTAIKTLDQYNLAYLLLTEPRWFGGKFDKDHSKDPGFSMGLYNPSKFRHLYRGPIIGAGGFTPLTAPDAVHNGHYDAIGFGRWFISNPDLVHRIQQKLPLNKYVRETFYKHGSPDGYVDYPFYEDADKSALVPQEKIGASLESAKL</sequence>
<dbReference type="GO" id="GO:0005829">
    <property type="term" value="C:cytosol"/>
    <property type="evidence" value="ECO:0007669"/>
    <property type="project" value="UniProtKB-ARBA"/>
</dbReference>
<comment type="similarity">
    <text evidence="2">Belongs to the NADH:flavin oxidoreductase/NADH oxidase family.</text>
</comment>
<dbReference type="CDD" id="cd02933">
    <property type="entry name" value="OYE_like_FMN"/>
    <property type="match status" value="1"/>
</dbReference>
<dbReference type="GO" id="GO:0010181">
    <property type="term" value="F:FMN binding"/>
    <property type="evidence" value="ECO:0007669"/>
    <property type="project" value="InterPro"/>
</dbReference>
<evidence type="ECO:0000313" key="6">
    <source>
        <dbReference type="EMBL" id="GBG29012.1"/>
    </source>
</evidence>
<evidence type="ECO:0000259" key="5">
    <source>
        <dbReference type="Pfam" id="PF00724"/>
    </source>
</evidence>
<dbReference type="PANTHER" id="PTHR22893">
    <property type="entry name" value="NADH OXIDOREDUCTASE-RELATED"/>
    <property type="match status" value="1"/>
</dbReference>
<feature type="region of interest" description="Disordered" evidence="4">
    <location>
        <begin position="125"/>
        <end position="151"/>
    </location>
</feature>
<comment type="cofactor">
    <cofactor evidence="1">
        <name>FMN</name>
        <dbReference type="ChEBI" id="CHEBI:58210"/>
    </cofactor>
</comment>
<dbReference type="PANTHER" id="PTHR22893:SF91">
    <property type="entry name" value="NADPH DEHYDROGENASE 2-RELATED"/>
    <property type="match status" value="1"/>
</dbReference>